<dbReference type="AlphaFoldDB" id="A0A0B6YYU9"/>
<dbReference type="EMBL" id="HACG01013810">
    <property type="protein sequence ID" value="CEK60675.1"/>
    <property type="molecule type" value="Transcribed_RNA"/>
</dbReference>
<evidence type="ECO:0000313" key="1">
    <source>
        <dbReference type="EMBL" id="CEK60675.1"/>
    </source>
</evidence>
<sequence>MKLGTDRNWRHVAQQTQAEFDFTNKSRWMFAGWDGRCDSALPSDIEVWCATARTRNGLPAVVETVEVV</sequence>
<name>A0A0B6YYU9_9EUPU</name>
<accession>A0A0B6YYU9</accession>
<gene>
    <name evidence="1" type="primary">ORF40056</name>
</gene>
<reference evidence="1" key="1">
    <citation type="submission" date="2014-12" db="EMBL/GenBank/DDBJ databases">
        <title>Insight into the proteome of Arion vulgaris.</title>
        <authorList>
            <person name="Aradska J."/>
            <person name="Bulat T."/>
            <person name="Smidak R."/>
            <person name="Sarate P."/>
            <person name="Gangsoo J."/>
            <person name="Sialana F."/>
            <person name="Bilban M."/>
            <person name="Lubec G."/>
        </authorList>
    </citation>
    <scope>NUCLEOTIDE SEQUENCE</scope>
    <source>
        <tissue evidence="1">Skin</tissue>
    </source>
</reference>
<proteinExistence type="predicted"/>
<organism evidence="1">
    <name type="scientific">Arion vulgaris</name>
    <dbReference type="NCBI Taxonomy" id="1028688"/>
    <lineage>
        <taxon>Eukaryota</taxon>
        <taxon>Metazoa</taxon>
        <taxon>Spiralia</taxon>
        <taxon>Lophotrochozoa</taxon>
        <taxon>Mollusca</taxon>
        <taxon>Gastropoda</taxon>
        <taxon>Heterobranchia</taxon>
        <taxon>Euthyneura</taxon>
        <taxon>Panpulmonata</taxon>
        <taxon>Eupulmonata</taxon>
        <taxon>Stylommatophora</taxon>
        <taxon>Helicina</taxon>
        <taxon>Arionoidea</taxon>
        <taxon>Arionidae</taxon>
        <taxon>Arion</taxon>
    </lineage>
</organism>
<protein>
    <submittedName>
        <fullName evidence="1">Uncharacterized protein</fullName>
    </submittedName>
</protein>